<sequence>MPLKLNKIESNVVAGNVANNRTRLQSFLTADSASPMCSDPIRYARRLSDAAVELGLGLYQQEGSPEEIRHSFDLAGSYLCSILLMNQPNAALSPLEFEKALALADCFSQPSVLAGIASVPFTKFFSDAQALAFYALMARQLDLIRAFITTGHFDQAAAQQLESACTQNNADRFDAVVTLAKLRALKAVSTGDEATFNASIETLIKDHEDQALHGENQRSTRAFICFPALMFVHLGAARNLACTVQSPYLPIQLLNR</sequence>
<accession>A0ABW1EGD9</accession>
<gene>
    <name evidence="1" type="ORF">ACFPT7_13690</name>
</gene>
<name>A0ABW1EGD9_9BACT</name>
<dbReference type="EMBL" id="JBHSPH010000004">
    <property type="protein sequence ID" value="MFC5863351.1"/>
    <property type="molecule type" value="Genomic_DNA"/>
</dbReference>
<evidence type="ECO:0000313" key="2">
    <source>
        <dbReference type="Proteomes" id="UP001596091"/>
    </source>
</evidence>
<organism evidence="1 2">
    <name type="scientific">Acidicapsa dinghuensis</name>
    <dbReference type="NCBI Taxonomy" id="2218256"/>
    <lineage>
        <taxon>Bacteria</taxon>
        <taxon>Pseudomonadati</taxon>
        <taxon>Acidobacteriota</taxon>
        <taxon>Terriglobia</taxon>
        <taxon>Terriglobales</taxon>
        <taxon>Acidobacteriaceae</taxon>
        <taxon>Acidicapsa</taxon>
    </lineage>
</organism>
<proteinExistence type="predicted"/>
<evidence type="ECO:0000313" key="1">
    <source>
        <dbReference type="EMBL" id="MFC5863351.1"/>
    </source>
</evidence>
<dbReference type="Proteomes" id="UP001596091">
    <property type="component" value="Unassembled WGS sequence"/>
</dbReference>
<reference evidence="2" key="1">
    <citation type="journal article" date="2019" name="Int. J. Syst. Evol. Microbiol.">
        <title>The Global Catalogue of Microorganisms (GCM) 10K type strain sequencing project: providing services to taxonomists for standard genome sequencing and annotation.</title>
        <authorList>
            <consortium name="The Broad Institute Genomics Platform"/>
            <consortium name="The Broad Institute Genome Sequencing Center for Infectious Disease"/>
            <person name="Wu L."/>
            <person name="Ma J."/>
        </authorList>
    </citation>
    <scope>NUCLEOTIDE SEQUENCE [LARGE SCALE GENOMIC DNA]</scope>
    <source>
        <strain evidence="2">JCM 4087</strain>
    </source>
</reference>
<keyword evidence="2" id="KW-1185">Reference proteome</keyword>
<comment type="caution">
    <text evidence="1">The sequence shown here is derived from an EMBL/GenBank/DDBJ whole genome shotgun (WGS) entry which is preliminary data.</text>
</comment>
<dbReference type="RefSeq" id="WP_263341364.1">
    <property type="nucleotide sequence ID" value="NZ_JAGSYH010000007.1"/>
</dbReference>
<protein>
    <submittedName>
        <fullName evidence="1">Immunity 49 family protein</fullName>
    </submittedName>
</protein>